<feature type="compositionally biased region" description="Low complexity" evidence="12">
    <location>
        <begin position="73"/>
        <end position="82"/>
    </location>
</feature>
<feature type="compositionally biased region" description="Basic and acidic residues" evidence="12">
    <location>
        <begin position="12"/>
        <end position="21"/>
    </location>
</feature>
<evidence type="ECO:0000256" key="1">
    <source>
        <dbReference type="ARBA" id="ARBA00006478"/>
    </source>
</evidence>
<dbReference type="PANTHER" id="PTHR10210">
    <property type="entry name" value="RIBOSE-PHOSPHATE DIPHOSPHOKINASE FAMILY MEMBER"/>
    <property type="match status" value="1"/>
</dbReference>
<dbReference type="SUPFAM" id="SSF53271">
    <property type="entry name" value="PRTase-like"/>
    <property type="match status" value="1"/>
</dbReference>
<evidence type="ECO:0000256" key="8">
    <source>
        <dbReference type="ARBA" id="ARBA00022777"/>
    </source>
</evidence>
<dbReference type="FunFam" id="3.40.50.2020:FF:000007">
    <property type="entry name" value="Ribose-phosphate pyrophosphokinase"/>
    <property type="match status" value="1"/>
</dbReference>
<dbReference type="EC" id="2.7.6.1" evidence="2"/>
<keyword evidence="5" id="KW-0479">Metal-binding</keyword>
<evidence type="ECO:0000313" key="14">
    <source>
        <dbReference type="EMBL" id="KAK4534541.1"/>
    </source>
</evidence>
<comment type="caution">
    <text evidence="14">The sequence shown here is derived from an EMBL/GenBank/DDBJ whole genome shotgun (WGS) entry which is preliminary data.</text>
</comment>
<evidence type="ECO:0000256" key="11">
    <source>
        <dbReference type="ARBA" id="ARBA00049535"/>
    </source>
</evidence>
<evidence type="ECO:0000256" key="7">
    <source>
        <dbReference type="ARBA" id="ARBA00022741"/>
    </source>
</evidence>
<evidence type="ECO:0000313" key="15">
    <source>
        <dbReference type="Proteomes" id="UP001301350"/>
    </source>
</evidence>
<name>A0AAV9IR40_CYACA</name>
<evidence type="ECO:0000256" key="6">
    <source>
        <dbReference type="ARBA" id="ARBA00022727"/>
    </source>
</evidence>
<feature type="domain" description="Ribose-phosphate pyrophosphokinase N-terminal" evidence="13">
    <location>
        <begin position="103"/>
        <end position="220"/>
    </location>
</feature>
<dbReference type="GO" id="GO:0000287">
    <property type="term" value="F:magnesium ion binding"/>
    <property type="evidence" value="ECO:0007669"/>
    <property type="project" value="InterPro"/>
</dbReference>
<dbReference type="Gene3D" id="3.40.50.2020">
    <property type="match status" value="2"/>
</dbReference>
<evidence type="ECO:0000256" key="10">
    <source>
        <dbReference type="ARBA" id="ARBA00022842"/>
    </source>
</evidence>
<dbReference type="GO" id="GO:0005524">
    <property type="term" value="F:ATP binding"/>
    <property type="evidence" value="ECO:0007669"/>
    <property type="project" value="UniProtKB-KW"/>
</dbReference>
<feature type="region of interest" description="Disordered" evidence="12">
    <location>
        <begin position="1"/>
        <end position="37"/>
    </location>
</feature>
<keyword evidence="3" id="KW-0963">Cytoplasm</keyword>
<dbReference type="GO" id="GO:0004749">
    <property type="term" value="F:ribose phosphate diphosphokinase activity"/>
    <property type="evidence" value="ECO:0007669"/>
    <property type="project" value="UniProtKB-EC"/>
</dbReference>
<dbReference type="GO" id="GO:0006015">
    <property type="term" value="P:5-phosphoribose 1-diphosphate biosynthetic process"/>
    <property type="evidence" value="ECO:0007669"/>
    <property type="project" value="TreeGrafter"/>
</dbReference>
<dbReference type="FunFam" id="3.40.50.2020:FF:000002">
    <property type="entry name" value="Ribose-phosphate pyrophosphokinase"/>
    <property type="match status" value="1"/>
</dbReference>
<dbReference type="GO" id="GO:0006164">
    <property type="term" value="P:purine nucleotide biosynthetic process"/>
    <property type="evidence" value="ECO:0007669"/>
    <property type="project" value="TreeGrafter"/>
</dbReference>
<dbReference type="Proteomes" id="UP001301350">
    <property type="component" value="Unassembled WGS sequence"/>
</dbReference>
<accession>A0AAV9IR40</accession>
<dbReference type="InterPro" id="IPR029057">
    <property type="entry name" value="PRTase-like"/>
</dbReference>
<keyword evidence="4" id="KW-0808">Transferase</keyword>
<comment type="similarity">
    <text evidence="1">Belongs to the ribose-phosphate pyrophosphokinase family.</text>
</comment>
<feature type="region of interest" description="Disordered" evidence="12">
    <location>
        <begin position="61"/>
        <end position="83"/>
    </location>
</feature>
<dbReference type="Pfam" id="PF13793">
    <property type="entry name" value="Pribosyltran_N"/>
    <property type="match status" value="1"/>
</dbReference>
<organism evidence="14 15">
    <name type="scientific">Cyanidium caldarium</name>
    <name type="common">Red alga</name>
    <dbReference type="NCBI Taxonomy" id="2771"/>
    <lineage>
        <taxon>Eukaryota</taxon>
        <taxon>Rhodophyta</taxon>
        <taxon>Bangiophyceae</taxon>
        <taxon>Cyanidiales</taxon>
        <taxon>Cyanidiaceae</taxon>
        <taxon>Cyanidium</taxon>
    </lineage>
</organism>
<keyword evidence="15" id="KW-1185">Reference proteome</keyword>
<sequence length="428" mass="46605">MFLHPPWPSCRVRSETGERGRSFGGDGRTSRIRRPPQPLALVTPRRSRYPALLQLANVAQPPERHHPEAVIPSTGSASGSSADALTRTVPTRSAINFGTSRLRIFGGVNTGELPGRVARYLGRDGVDAVVRRKFSDGEWYVKLPESVRGCDVFLVFSTCGPSISDAIMELLITIDAVKRAHAAQVTVVMPYYGYARADRLVEKREALSSKLMANLITRAGADRMVLMDIHSAQSCGYFDIPVDHLYASSVLVSYLWSRVQPQREGNINAAAATTDSLVVVAPDVGGVARARAFAKALNDAPLAIIDKRRSGHNVAEVMNLIGEVHGKTAVLVDDMIDTAGTICAGARLLRQHGAERVFAMATHPVFSGPARQRLSEPGLFEEVIVTDTVPVLPEKQFPQLRVVSVDALIGEQIWFIHRDFSVGRSTVL</sequence>
<dbReference type="GO" id="GO:0002189">
    <property type="term" value="C:ribose phosphate diphosphokinase complex"/>
    <property type="evidence" value="ECO:0007669"/>
    <property type="project" value="TreeGrafter"/>
</dbReference>
<comment type="catalytic activity">
    <reaction evidence="11">
        <text>D-ribose 5-phosphate + ATP = 5-phospho-alpha-D-ribose 1-diphosphate + AMP + H(+)</text>
        <dbReference type="Rhea" id="RHEA:15609"/>
        <dbReference type="ChEBI" id="CHEBI:15378"/>
        <dbReference type="ChEBI" id="CHEBI:30616"/>
        <dbReference type="ChEBI" id="CHEBI:58017"/>
        <dbReference type="ChEBI" id="CHEBI:78346"/>
        <dbReference type="ChEBI" id="CHEBI:456215"/>
        <dbReference type="EC" id="2.7.6.1"/>
    </reaction>
</comment>
<keyword evidence="7" id="KW-0547">Nucleotide-binding</keyword>
<evidence type="ECO:0000256" key="5">
    <source>
        <dbReference type="ARBA" id="ARBA00022723"/>
    </source>
</evidence>
<dbReference type="GO" id="GO:0005737">
    <property type="term" value="C:cytoplasm"/>
    <property type="evidence" value="ECO:0007669"/>
    <property type="project" value="TreeGrafter"/>
</dbReference>
<dbReference type="GO" id="GO:0016301">
    <property type="term" value="F:kinase activity"/>
    <property type="evidence" value="ECO:0007669"/>
    <property type="project" value="UniProtKB-KW"/>
</dbReference>
<dbReference type="PANTHER" id="PTHR10210:SF41">
    <property type="entry name" value="RIBOSE-PHOSPHATE PYROPHOSPHOKINASE 1, CHLOROPLASTIC"/>
    <property type="match status" value="1"/>
</dbReference>
<evidence type="ECO:0000256" key="3">
    <source>
        <dbReference type="ARBA" id="ARBA00022490"/>
    </source>
</evidence>
<keyword evidence="8" id="KW-0418">Kinase</keyword>
<dbReference type="SMART" id="SM01400">
    <property type="entry name" value="Pribosyltran_N"/>
    <property type="match status" value="1"/>
</dbReference>
<evidence type="ECO:0000256" key="2">
    <source>
        <dbReference type="ARBA" id="ARBA00013247"/>
    </source>
</evidence>
<gene>
    <name evidence="14" type="ORF">CDCA_CDCA02G0566</name>
</gene>
<dbReference type="Pfam" id="PF14572">
    <property type="entry name" value="Pribosyl_synth"/>
    <property type="match status" value="1"/>
</dbReference>
<protein>
    <recommendedName>
        <fullName evidence="2">ribose-phosphate diphosphokinase</fullName>
        <ecNumber evidence="2">2.7.6.1</ecNumber>
    </recommendedName>
</protein>
<evidence type="ECO:0000256" key="9">
    <source>
        <dbReference type="ARBA" id="ARBA00022840"/>
    </source>
</evidence>
<evidence type="ECO:0000259" key="13">
    <source>
        <dbReference type="Pfam" id="PF13793"/>
    </source>
</evidence>
<evidence type="ECO:0000256" key="12">
    <source>
        <dbReference type="SAM" id="MobiDB-lite"/>
    </source>
</evidence>
<evidence type="ECO:0000256" key="4">
    <source>
        <dbReference type="ARBA" id="ARBA00022679"/>
    </source>
</evidence>
<dbReference type="NCBIfam" id="NF002320">
    <property type="entry name" value="PRK01259.1"/>
    <property type="match status" value="1"/>
</dbReference>
<dbReference type="InterPro" id="IPR000836">
    <property type="entry name" value="PRTase_dom"/>
</dbReference>
<dbReference type="InterPro" id="IPR029099">
    <property type="entry name" value="Pribosyltran_N"/>
</dbReference>
<dbReference type="AlphaFoldDB" id="A0AAV9IR40"/>
<dbReference type="InterPro" id="IPR005946">
    <property type="entry name" value="Rib-P_diPkinase"/>
</dbReference>
<keyword evidence="6" id="KW-0545">Nucleotide biosynthesis</keyword>
<keyword evidence="10" id="KW-0460">Magnesium</keyword>
<reference evidence="14 15" key="1">
    <citation type="submission" date="2022-07" db="EMBL/GenBank/DDBJ databases">
        <title>Genome-wide signatures of adaptation to extreme environments.</title>
        <authorList>
            <person name="Cho C.H."/>
            <person name="Yoon H.S."/>
        </authorList>
    </citation>
    <scope>NUCLEOTIDE SEQUENCE [LARGE SCALE GENOMIC DNA]</scope>
    <source>
        <strain evidence="14 15">DBV 063 E5</strain>
    </source>
</reference>
<dbReference type="NCBIfam" id="TIGR01251">
    <property type="entry name" value="ribP_PPkin"/>
    <property type="match status" value="1"/>
</dbReference>
<dbReference type="EMBL" id="JANCYW010000002">
    <property type="protein sequence ID" value="KAK4534541.1"/>
    <property type="molecule type" value="Genomic_DNA"/>
</dbReference>
<dbReference type="CDD" id="cd06223">
    <property type="entry name" value="PRTases_typeI"/>
    <property type="match status" value="1"/>
</dbReference>
<proteinExistence type="inferred from homology"/>
<keyword evidence="9" id="KW-0067">ATP-binding</keyword>